<keyword evidence="1" id="KW-1133">Transmembrane helix</keyword>
<gene>
    <name evidence="2" type="ORF">C497_00175</name>
</gene>
<dbReference type="Proteomes" id="UP000011645">
    <property type="component" value="Unassembled WGS sequence"/>
</dbReference>
<feature type="transmembrane region" description="Helical" evidence="1">
    <location>
        <begin position="62"/>
        <end position="85"/>
    </location>
</feature>
<dbReference type="PATRIC" id="fig|795797.19.peg.20"/>
<protein>
    <submittedName>
        <fullName evidence="2">Uncharacterized protein</fullName>
    </submittedName>
</protein>
<dbReference type="GeneID" id="9421260"/>
<dbReference type="EMBL" id="AOHV01000002">
    <property type="protein sequence ID" value="ELY41658.1"/>
    <property type="molecule type" value="Genomic_DNA"/>
</dbReference>
<sequence length="160" mass="16589">MVPRQRNDGENRLYDTIRENVLPSSETPIRSALEETSIVLSTTAVVMTMLASPAAAQTQELGNALCGSGAGWVVTAAGILAAVYLTGKGMIRGIGAIDDAGSIDDSKRDMARQEAKGAGASMFGGLVGVPFVGAMLGQLLPESFGCIGFELNLLIVTLPF</sequence>
<keyword evidence="1" id="KW-0812">Transmembrane</keyword>
<reference evidence="2 3" key="1">
    <citation type="journal article" date="2014" name="PLoS Genet.">
        <title>Phylogenetically driven sequencing of extremely halophilic archaea reveals strategies for static and dynamic osmo-response.</title>
        <authorList>
            <person name="Becker E.A."/>
            <person name="Seitzer P.M."/>
            <person name="Tritt A."/>
            <person name="Larsen D."/>
            <person name="Krusor M."/>
            <person name="Yao A.I."/>
            <person name="Wu D."/>
            <person name="Madern D."/>
            <person name="Eisen J.A."/>
            <person name="Darling A.E."/>
            <person name="Facciotti M.T."/>
        </authorList>
    </citation>
    <scope>NUCLEOTIDE SEQUENCE [LARGE SCALE GENOMIC DNA]</scope>
    <source>
        <strain evidence="3">DSM 18796 / CECT 7217 / JCM 14584 / KCTC 4019 / B3</strain>
    </source>
</reference>
<evidence type="ECO:0000256" key="1">
    <source>
        <dbReference type="SAM" id="Phobius"/>
    </source>
</evidence>
<dbReference type="AlphaFoldDB" id="L9W022"/>
<name>L9W022_HALJB</name>
<keyword evidence="3" id="KW-1185">Reference proteome</keyword>
<evidence type="ECO:0000313" key="2">
    <source>
        <dbReference type="EMBL" id="ELY41658.1"/>
    </source>
</evidence>
<evidence type="ECO:0000313" key="3">
    <source>
        <dbReference type="Proteomes" id="UP000011645"/>
    </source>
</evidence>
<keyword evidence="1" id="KW-0472">Membrane</keyword>
<feature type="transmembrane region" description="Helical" evidence="1">
    <location>
        <begin position="117"/>
        <end position="140"/>
    </location>
</feature>
<dbReference type="RefSeq" id="WP_008413583.1">
    <property type="nucleotide sequence ID" value="NC_014299.1"/>
</dbReference>
<comment type="caution">
    <text evidence="2">The sequence shown here is derived from an EMBL/GenBank/DDBJ whole genome shotgun (WGS) entry which is preliminary data.</text>
</comment>
<accession>L9W022</accession>
<feature type="transmembrane region" description="Helical" evidence="1">
    <location>
        <begin position="38"/>
        <end position="56"/>
    </location>
</feature>
<organism evidence="2 3">
    <name type="scientific">Halalkalicoccus jeotgali (strain DSM 18796 / CECT 7217 / JCM 14584 / KCTC 4019 / B3)</name>
    <dbReference type="NCBI Taxonomy" id="795797"/>
    <lineage>
        <taxon>Archaea</taxon>
        <taxon>Methanobacteriati</taxon>
        <taxon>Methanobacteriota</taxon>
        <taxon>Stenosarchaea group</taxon>
        <taxon>Halobacteria</taxon>
        <taxon>Halobacteriales</taxon>
        <taxon>Halococcaceae</taxon>
        <taxon>Halalkalicoccus</taxon>
    </lineage>
</organism>
<proteinExistence type="predicted"/>